<evidence type="ECO:0000256" key="1">
    <source>
        <dbReference type="SAM" id="SignalP"/>
    </source>
</evidence>
<comment type="caution">
    <text evidence="2">The sequence shown here is derived from an EMBL/GenBank/DDBJ whole genome shotgun (WGS) entry which is preliminary data.</text>
</comment>
<reference evidence="2" key="1">
    <citation type="submission" date="2021-01" db="EMBL/GenBank/DDBJ databases">
        <title>Whole genome shotgun sequence of Virgisporangium aurantiacum NBRC 16421.</title>
        <authorList>
            <person name="Komaki H."/>
            <person name="Tamura T."/>
        </authorList>
    </citation>
    <scope>NUCLEOTIDE SEQUENCE</scope>
    <source>
        <strain evidence="2">NBRC 16421</strain>
    </source>
</reference>
<gene>
    <name evidence="2" type="ORF">Vau01_111700</name>
</gene>
<feature type="chain" id="PRO_5035188733" evidence="1">
    <location>
        <begin position="23"/>
        <end position="66"/>
    </location>
</feature>
<protein>
    <submittedName>
        <fullName evidence="2">Uncharacterized protein</fullName>
    </submittedName>
</protein>
<evidence type="ECO:0000313" key="2">
    <source>
        <dbReference type="EMBL" id="GIJ63654.1"/>
    </source>
</evidence>
<dbReference type="AlphaFoldDB" id="A0A8J4E6X0"/>
<evidence type="ECO:0000313" key="3">
    <source>
        <dbReference type="Proteomes" id="UP000612585"/>
    </source>
</evidence>
<keyword evidence="1" id="KW-0732">Signal</keyword>
<proteinExistence type="predicted"/>
<name>A0A8J4E6X0_9ACTN</name>
<accession>A0A8J4E6X0</accession>
<keyword evidence="3" id="KW-1185">Reference proteome</keyword>
<organism evidence="2 3">
    <name type="scientific">Virgisporangium aurantiacum</name>
    <dbReference type="NCBI Taxonomy" id="175570"/>
    <lineage>
        <taxon>Bacteria</taxon>
        <taxon>Bacillati</taxon>
        <taxon>Actinomycetota</taxon>
        <taxon>Actinomycetes</taxon>
        <taxon>Micromonosporales</taxon>
        <taxon>Micromonosporaceae</taxon>
        <taxon>Virgisporangium</taxon>
    </lineage>
</organism>
<sequence>MTRIVGAVADRLLSFVAPKATAAALCPGCSLSCTTRCCQVGFALRYVTSCPINGAPPCQYTVGGYC</sequence>
<dbReference type="Proteomes" id="UP000612585">
    <property type="component" value="Unassembled WGS sequence"/>
</dbReference>
<feature type="signal peptide" evidence="1">
    <location>
        <begin position="1"/>
        <end position="22"/>
    </location>
</feature>
<dbReference type="EMBL" id="BOPG01000100">
    <property type="protein sequence ID" value="GIJ63654.1"/>
    <property type="molecule type" value="Genomic_DNA"/>
</dbReference>